<reference evidence="2" key="2">
    <citation type="submission" date="2019-01" db="EMBL/GenBank/DDBJ databases">
        <title>Halomicronema hongdechloris genome sequencing.</title>
        <authorList>
            <person name="Willows R."/>
            <person name="Chen M."/>
            <person name="Yaqiong L."/>
            <person name="Hernandez - Prieto M."/>
            <person name="Elbourne L."/>
        </authorList>
    </citation>
    <scope>NUCLEOTIDE SEQUENCE</scope>
    <source>
        <strain evidence="2">C2206</strain>
    </source>
</reference>
<organism evidence="2 4">
    <name type="scientific">Halomicronema hongdechloris C2206</name>
    <dbReference type="NCBI Taxonomy" id="1641165"/>
    <lineage>
        <taxon>Bacteria</taxon>
        <taxon>Bacillati</taxon>
        <taxon>Cyanobacteriota</taxon>
        <taxon>Cyanophyceae</taxon>
        <taxon>Nodosilineales</taxon>
        <taxon>Nodosilineaceae</taxon>
        <taxon>Halomicronema</taxon>
    </lineage>
</organism>
<evidence type="ECO:0000313" key="4">
    <source>
        <dbReference type="Proteomes" id="UP000191901"/>
    </source>
</evidence>
<dbReference type="STRING" id="1641165.XM38_07460"/>
<dbReference type="AlphaFoldDB" id="A0A1V8NM26"/>
<dbReference type="Pfam" id="PF18480">
    <property type="entry name" value="DUF5615"/>
    <property type="match status" value="1"/>
</dbReference>
<protein>
    <recommendedName>
        <fullName evidence="1">DUF5615 domain-containing protein</fullName>
    </recommendedName>
</protein>
<evidence type="ECO:0000259" key="1">
    <source>
        <dbReference type="Pfam" id="PF18480"/>
    </source>
</evidence>
<dbReference type="InterPro" id="IPR041049">
    <property type="entry name" value="DUF5615"/>
</dbReference>
<dbReference type="Proteomes" id="UP000191901">
    <property type="component" value="Chromosome"/>
</dbReference>
<name>A0A1V8NM26_9CYAN</name>
<sequence length="110" mass="12609">MKLLFDQNLSRKLINRLADIFPESSHVQFHDLAEKTDTEIWDFAKLNDFCIVTQDADFSERSRLYGSPPKVVWLRCGNAPTNQVEALIRSGATAIQELLNNPELHCLELH</sequence>
<gene>
    <name evidence="2" type="ORF">XM38_029600</name>
    <name evidence="3" type="ORF">XM38_033660</name>
</gene>
<proteinExistence type="predicted"/>
<accession>A0A1V8NM26</accession>
<keyword evidence="4" id="KW-1185">Reference proteome</keyword>
<evidence type="ECO:0000313" key="2">
    <source>
        <dbReference type="EMBL" id="ASC72006.1"/>
    </source>
</evidence>
<dbReference type="RefSeq" id="WP_080807185.1">
    <property type="nucleotide sequence ID" value="NZ_CP021983.2"/>
</dbReference>
<dbReference type="EMBL" id="CP021983">
    <property type="protein sequence ID" value="ASC72006.1"/>
    <property type="molecule type" value="Genomic_DNA"/>
</dbReference>
<evidence type="ECO:0000313" key="3">
    <source>
        <dbReference type="EMBL" id="ASC72409.1"/>
    </source>
</evidence>
<dbReference type="KEGG" id="hhg:XM38_033660"/>
<reference evidence="2 4" key="1">
    <citation type="journal article" date="2016" name="Biochim. Biophys. Acta">
        <title>Characterization of red-shifted phycobilisomes isolated from the chlorophyll f-containing cyanobacterium Halomicronema hongdechloris.</title>
        <authorList>
            <person name="Li Y."/>
            <person name="Lin Y."/>
            <person name="Garvey C.J."/>
            <person name="Birch D."/>
            <person name="Corkery R.W."/>
            <person name="Loughlin P.C."/>
            <person name="Scheer H."/>
            <person name="Willows R.D."/>
            <person name="Chen M."/>
        </authorList>
    </citation>
    <scope>NUCLEOTIDE SEQUENCE [LARGE SCALE GENOMIC DNA]</scope>
    <source>
        <strain evidence="2 4">C2206</strain>
    </source>
</reference>
<dbReference type="KEGG" id="hhg:XM38_029600"/>
<dbReference type="EMBL" id="CP021983">
    <property type="protein sequence ID" value="ASC72409.1"/>
    <property type="molecule type" value="Genomic_DNA"/>
</dbReference>
<dbReference type="OrthoDB" id="334367at2"/>
<feature type="domain" description="DUF5615" evidence="1">
    <location>
        <begin position="1"/>
        <end position="109"/>
    </location>
</feature>